<dbReference type="InterPro" id="IPR000994">
    <property type="entry name" value="Pept_M24"/>
</dbReference>
<dbReference type="AlphaFoldDB" id="A0A7S0C9N3"/>
<dbReference type="PANTHER" id="PTHR48480">
    <property type="match status" value="1"/>
</dbReference>
<keyword evidence="6" id="KW-0464">Manganese</keyword>
<evidence type="ECO:0000256" key="4">
    <source>
        <dbReference type="ARBA" id="ARBA00022801"/>
    </source>
</evidence>
<dbReference type="Gene3D" id="3.90.230.10">
    <property type="entry name" value="Creatinase/methionine aminopeptidase superfamily"/>
    <property type="match status" value="1"/>
</dbReference>
<organism evidence="8">
    <name type="scientific">Proboscia inermis</name>
    <dbReference type="NCBI Taxonomy" id="420281"/>
    <lineage>
        <taxon>Eukaryota</taxon>
        <taxon>Sar</taxon>
        <taxon>Stramenopiles</taxon>
        <taxon>Ochrophyta</taxon>
        <taxon>Bacillariophyta</taxon>
        <taxon>Coscinodiscophyceae</taxon>
        <taxon>Rhizosoleniophycidae</taxon>
        <taxon>Rhizosoleniales</taxon>
        <taxon>Rhizosoleniaceae</taxon>
        <taxon>Proboscia</taxon>
    </lineage>
</organism>
<accession>A0A7S0C9N3</accession>
<keyword evidence="4" id="KW-0378">Hydrolase</keyword>
<evidence type="ECO:0000256" key="6">
    <source>
        <dbReference type="ARBA" id="ARBA00023211"/>
    </source>
</evidence>
<gene>
    <name evidence="8" type="ORF">PINE0816_LOCUS11972</name>
</gene>
<dbReference type="Pfam" id="PF00557">
    <property type="entry name" value="Peptidase_M24"/>
    <property type="match status" value="1"/>
</dbReference>
<evidence type="ECO:0000259" key="7">
    <source>
        <dbReference type="Pfam" id="PF00557"/>
    </source>
</evidence>
<dbReference type="EMBL" id="HBEL01025869">
    <property type="protein sequence ID" value="CAD8415837.1"/>
    <property type="molecule type" value="Transcribed_RNA"/>
</dbReference>
<feature type="domain" description="Peptidase M24" evidence="7">
    <location>
        <begin position="1"/>
        <end position="186"/>
    </location>
</feature>
<comment type="cofactor">
    <cofactor evidence="1">
        <name>Mn(2+)</name>
        <dbReference type="ChEBI" id="CHEBI:29035"/>
    </cofactor>
</comment>
<reference evidence="8" key="1">
    <citation type="submission" date="2021-01" db="EMBL/GenBank/DDBJ databases">
        <authorList>
            <person name="Corre E."/>
            <person name="Pelletier E."/>
            <person name="Niang G."/>
            <person name="Scheremetjew M."/>
            <person name="Finn R."/>
            <person name="Kale V."/>
            <person name="Holt S."/>
            <person name="Cochrane G."/>
            <person name="Meng A."/>
            <person name="Brown T."/>
            <person name="Cohen L."/>
        </authorList>
    </citation>
    <scope>NUCLEOTIDE SEQUENCE</scope>
    <source>
        <strain evidence="8">CCAP1064/1</strain>
    </source>
</reference>
<protein>
    <recommendedName>
        <fullName evidence="7">Peptidase M24 domain-containing protein</fullName>
    </recommendedName>
</protein>
<keyword evidence="2" id="KW-0645">Protease</keyword>
<evidence type="ECO:0000256" key="2">
    <source>
        <dbReference type="ARBA" id="ARBA00022670"/>
    </source>
</evidence>
<sequence length="243" mass="27008">MGAEYHCYASDITCSFPVNGSFTPNQRMIYEAVLSAQINVLKVMKPGVTWPEMHRTAERAILQKLVEGGLLIGDSIEDMIDADLGAIFMPHGLGHLIGLDAHDVGGYAQNTPPRSERPGLNKLRTARVLEEGMVLTVEPGCYFIDALLDIALANPKQRVFFNVERLNNEFRGFGGVRLEDGILVTKDGCENLTNCPRAVEEVLDVMEGKSWPPEMDIMPDMKRTWVTREGGKMVKLAMPFIEQ</sequence>
<keyword evidence="3" id="KW-0479">Metal-binding</keyword>
<dbReference type="SUPFAM" id="SSF55920">
    <property type="entry name" value="Creatinase/aminopeptidase"/>
    <property type="match status" value="1"/>
</dbReference>
<proteinExistence type="predicted"/>
<evidence type="ECO:0000256" key="3">
    <source>
        <dbReference type="ARBA" id="ARBA00022723"/>
    </source>
</evidence>
<dbReference type="InterPro" id="IPR036005">
    <property type="entry name" value="Creatinase/aminopeptidase-like"/>
</dbReference>
<dbReference type="GO" id="GO:0046872">
    <property type="term" value="F:metal ion binding"/>
    <property type="evidence" value="ECO:0007669"/>
    <property type="project" value="UniProtKB-KW"/>
</dbReference>
<dbReference type="PANTHER" id="PTHR48480:SF2">
    <property type="entry name" value="PEPTIDASE D"/>
    <property type="match status" value="1"/>
</dbReference>
<name>A0A7S0C9N3_9STRA</name>
<evidence type="ECO:0000256" key="1">
    <source>
        <dbReference type="ARBA" id="ARBA00001936"/>
    </source>
</evidence>
<dbReference type="GO" id="GO:0006508">
    <property type="term" value="P:proteolysis"/>
    <property type="evidence" value="ECO:0007669"/>
    <property type="project" value="UniProtKB-KW"/>
</dbReference>
<keyword evidence="5" id="KW-0482">Metalloprotease</keyword>
<evidence type="ECO:0000313" key="8">
    <source>
        <dbReference type="EMBL" id="CAD8415837.1"/>
    </source>
</evidence>
<evidence type="ECO:0000256" key="5">
    <source>
        <dbReference type="ARBA" id="ARBA00023049"/>
    </source>
</evidence>
<dbReference type="GO" id="GO:0008237">
    <property type="term" value="F:metallopeptidase activity"/>
    <property type="evidence" value="ECO:0007669"/>
    <property type="project" value="UniProtKB-KW"/>
</dbReference>
<dbReference type="InterPro" id="IPR052433">
    <property type="entry name" value="X-Pro_dipept-like"/>
</dbReference>